<dbReference type="RefSeq" id="WP_138290992.1">
    <property type="nucleotide sequence ID" value="NZ_BAABZC010000001.1"/>
</dbReference>
<sequence>MKHLPFFQRCTAFLIDCTVAVFIFNIVAWVISYFYFVPFLPGFFIIWLLYYVISFCICGQTFGLAFFNGRMVNSAGGSPSWLRILFREGFTSFPAVVSWLFGWPYLHWFRLLLFGVLCSILSIWKRKIFRISIIKNDTSVLMVGLLSRRKRIIYSYLLLLIVATAARFVNTLATNAPDFYADEQLYVAPRPTSHSVKKYTDYLRQNCQDINDYVMELFKTYDHVILCERMHPEMTQYDMIYNLVTDKRFVDNIGTLFTEIGNADSREAYKTFVKTSFPNDTIVEKELAAFMMENQTVHLLWTRTNWFNFLKKMYYFNHDKDNPVNILFSDINWLDRSWFQVYNRDSVMAANIISTIKSDSLKKSLTIMNFRHAYLTFDNCGYYLEQAYPGKVANVMINTGAASTVALLFGKEKLTPIHHGKWDVAFEDMPEKGFAFNFKGSPFGEDRFDHFLFLRGLNRKHYQDMFTGLIYYQPLSEQYISDGFNYMFDSENVKKLTERASILGDNVENLNYLESGILVDQIKQIIFWQNRIDNISYILTCLLAIFILCGMSITYFYQKKKTANY</sequence>
<name>A0A6N2X6A9_9BACE</name>
<dbReference type="EMBL" id="CACRSU010000048">
    <property type="protein sequence ID" value="VYT49754.1"/>
    <property type="molecule type" value="Genomic_DNA"/>
</dbReference>
<feature type="transmembrane region" description="Helical" evidence="5">
    <location>
        <begin position="81"/>
        <end position="101"/>
    </location>
</feature>
<evidence type="ECO:0000259" key="6">
    <source>
        <dbReference type="Pfam" id="PF06271"/>
    </source>
</evidence>
<feature type="transmembrane region" description="Helical" evidence="5">
    <location>
        <begin position="535"/>
        <end position="557"/>
    </location>
</feature>
<keyword evidence="2 5" id="KW-0812">Transmembrane</keyword>
<dbReference type="AlphaFoldDB" id="A0A6N2X6A9"/>
<feature type="transmembrane region" description="Helical" evidence="5">
    <location>
        <begin position="152"/>
        <end position="169"/>
    </location>
</feature>
<evidence type="ECO:0000256" key="5">
    <source>
        <dbReference type="SAM" id="Phobius"/>
    </source>
</evidence>
<feature type="transmembrane region" description="Helical" evidence="5">
    <location>
        <begin position="107"/>
        <end position="124"/>
    </location>
</feature>
<dbReference type="InterPro" id="IPR010432">
    <property type="entry name" value="RDD"/>
</dbReference>
<reference evidence="7" key="1">
    <citation type="submission" date="2019-11" db="EMBL/GenBank/DDBJ databases">
        <authorList>
            <person name="Feng L."/>
        </authorList>
    </citation>
    <scope>NUCLEOTIDE SEQUENCE</scope>
    <source>
        <strain evidence="7">BintestinalisLFYP9</strain>
    </source>
</reference>
<accession>A0A6N2X6A9</accession>
<comment type="subcellular location">
    <subcellularLocation>
        <location evidence="1">Membrane</location>
        <topology evidence="1">Multi-pass membrane protein</topology>
    </subcellularLocation>
</comment>
<organism evidence="7">
    <name type="scientific">Bacteroides intestinalis</name>
    <dbReference type="NCBI Taxonomy" id="329854"/>
    <lineage>
        <taxon>Bacteria</taxon>
        <taxon>Pseudomonadati</taxon>
        <taxon>Bacteroidota</taxon>
        <taxon>Bacteroidia</taxon>
        <taxon>Bacteroidales</taxon>
        <taxon>Bacteroidaceae</taxon>
        <taxon>Bacteroides</taxon>
    </lineage>
</organism>
<evidence type="ECO:0000256" key="1">
    <source>
        <dbReference type="ARBA" id="ARBA00004141"/>
    </source>
</evidence>
<feature type="transmembrane region" description="Helical" evidence="5">
    <location>
        <begin position="42"/>
        <end position="69"/>
    </location>
</feature>
<proteinExistence type="predicted"/>
<feature type="transmembrane region" description="Helical" evidence="5">
    <location>
        <begin position="12"/>
        <end position="36"/>
    </location>
</feature>
<dbReference type="Pfam" id="PF06271">
    <property type="entry name" value="RDD"/>
    <property type="match status" value="1"/>
</dbReference>
<keyword evidence="4 5" id="KW-0472">Membrane</keyword>
<gene>
    <name evidence="7" type="ORF">BILFYP9_04306</name>
</gene>
<dbReference type="GO" id="GO:0016020">
    <property type="term" value="C:membrane"/>
    <property type="evidence" value="ECO:0007669"/>
    <property type="project" value="UniProtKB-SubCell"/>
</dbReference>
<evidence type="ECO:0000256" key="3">
    <source>
        <dbReference type="ARBA" id="ARBA00022989"/>
    </source>
</evidence>
<evidence type="ECO:0000256" key="2">
    <source>
        <dbReference type="ARBA" id="ARBA00022692"/>
    </source>
</evidence>
<protein>
    <submittedName>
        <fullName evidence="7">RDD family protein</fullName>
    </submittedName>
</protein>
<evidence type="ECO:0000313" key="7">
    <source>
        <dbReference type="EMBL" id="VYT49754.1"/>
    </source>
</evidence>
<feature type="domain" description="RDD" evidence="6">
    <location>
        <begin position="6"/>
        <end position="122"/>
    </location>
</feature>
<evidence type="ECO:0000256" key="4">
    <source>
        <dbReference type="ARBA" id="ARBA00023136"/>
    </source>
</evidence>
<keyword evidence="3 5" id="KW-1133">Transmembrane helix</keyword>